<accession>A0AAU8N9A8</accession>
<proteinExistence type="predicted"/>
<name>A0AAU8N9A8_9BACL</name>
<sequence>MANIQDVTGYFLIDDHDGDYHLCWQIYENKIVESEQQNIVFNK</sequence>
<dbReference type="AlphaFoldDB" id="A0AAU8N9A8"/>
<evidence type="ECO:0000313" key="1">
    <source>
        <dbReference type="EMBL" id="XCP93678.1"/>
    </source>
</evidence>
<organism evidence="1">
    <name type="scientific">Paenibacillus sp. AN1007</name>
    <dbReference type="NCBI Taxonomy" id="3151385"/>
    <lineage>
        <taxon>Bacteria</taxon>
        <taxon>Bacillati</taxon>
        <taxon>Bacillota</taxon>
        <taxon>Bacilli</taxon>
        <taxon>Bacillales</taxon>
        <taxon>Paenibacillaceae</taxon>
        <taxon>Paenibacillus</taxon>
    </lineage>
</organism>
<dbReference type="RefSeq" id="WP_366290582.1">
    <property type="nucleotide sequence ID" value="NZ_CP159992.1"/>
</dbReference>
<reference evidence="1" key="1">
    <citation type="submission" date="2024-05" db="EMBL/GenBank/DDBJ databases">
        <title>Draft genome assemblies of 36 bacteria isolated from hibernating arctic ground squirrels.</title>
        <authorList>
            <person name="McKee H."/>
            <person name="Mullen L."/>
            <person name="Drown D.M."/>
            <person name="Duddleston K.N."/>
        </authorList>
    </citation>
    <scope>NUCLEOTIDE SEQUENCE</scope>
    <source>
        <strain evidence="1">AN1007</strain>
    </source>
</reference>
<gene>
    <name evidence="1" type="ORF">ABXS70_21090</name>
</gene>
<protein>
    <submittedName>
        <fullName evidence="1">Uncharacterized protein</fullName>
    </submittedName>
</protein>
<dbReference type="EMBL" id="CP159992">
    <property type="protein sequence ID" value="XCP93678.1"/>
    <property type="molecule type" value="Genomic_DNA"/>
</dbReference>